<dbReference type="RefSeq" id="WP_337698227.1">
    <property type="nucleotide sequence ID" value="NZ_JBBEGN010000026.1"/>
</dbReference>
<dbReference type="Pfam" id="PF03682">
    <property type="entry name" value="UPF0158"/>
    <property type="match status" value="1"/>
</dbReference>
<reference evidence="1 2" key="1">
    <citation type="submission" date="2024-03" db="EMBL/GenBank/DDBJ databases">
        <title>Actinomycetospora sp. OC33-EN08, a novel actinomycete isolated from wild orchid (Aerides multiflora).</title>
        <authorList>
            <person name="Suriyachadkun C."/>
        </authorList>
    </citation>
    <scope>NUCLEOTIDE SEQUENCE [LARGE SCALE GENOMIC DNA]</scope>
    <source>
        <strain evidence="1 2">OC33-EN08</strain>
    </source>
</reference>
<proteinExistence type="predicted"/>
<evidence type="ECO:0000313" key="2">
    <source>
        <dbReference type="Proteomes" id="UP001385809"/>
    </source>
</evidence>
<sequence>MVSVLGRLDPWEYLQIGGDGLLLALVQRVGGAAELAERWVEMLRERDREGDAELADQIEARLGRAPSPMLRPLTIDLEQLADVLEGDPTSPGGRIDLGTGEVWPIFDDFLMDQAADEDDGEDREWLEVPCLGSRASYRDMQDFISTLDDPGRRDRLEIAIEGRGAFRRFKDRLWDDERARWHGFSEERRRGRARAWLADAGYAASPRRAP</sequence>
<evidence type="ECO:0000313" key="1">
    <source>
        <dbReference type="EMBL" id="MEJ2871654.1"/>
    </source>
</evidence>
<name>A0ABU8MWG6_9PSEU</name>
<dbReference type="InterPro" id="IPR005361">
    <property type="entry name" value="UPF0158"/>
</dbReference>
<comment type="caution">
    <text evidence="1">The sequence shown here is derived from an EMBL/GenBank/DDBJ whole genome shotgun (WGS) entry which is preliminary data.</text>
</comment>
<keyword evidence="2" id="KW-1185">Reference proteome</keyword>
<organism evidence="1 2">
    <name type="scientific">Actinomycetospora aurantiaca</name>
    <dbReference type="NCBI Taxonomy" id="3129233"/>
    <lineage>
        <taxon>Bacteria</taxon>
        <taxon>Bacillati</taxon>
        <taxon>Actinomycetota</taxon>
        <taxon>Actinomycetes</taxon>
        <taxon>Pseudonocardiales</taxon>
        <taxon>Pseudonocardiaceae</taxon>
        <taxon>Actinomycetospora</taxon>
    </lineage>
</organism>
<protein>
    <submittedName>
        <fullName evidence="1">UPF0158 family protein</fullName>
    </submittedName>
</protein>
<accession>A0ABU8MWG6</accession>
<gene>
    <name evidence="1" type="ORF">WCD74_28095</name>
</gene>
<dbReference type="Proteomes" id="UP001385809">
    <property type="component" value="Unassembled WGS sequence"/>
</dbReference>
<dbReference type="EMBL" id="JBBEGN010000026">
    <property type="protein sequence ID" value="MEJ2871654.1"/>
    <property type="molecule type" value="Genomic_DNA"/>
</dbReference>